<accession>A0A9W4T925</accession>
<protein>
    <submittedName>
        <fullName evidence="2">4194_t:CDS:1</fullName>
    </submittedName>
</protein>
<proteinExistence type="predicted"/>
<sequence length="242" mass="28103">MVMECYEKLSKFNSEGPVTGKCLPPLNEKFAVIVRNKILNIPDDKPPTMRPRLIRVLDGEQVLQMSWHEKSEAIQKALKEPPKIIDNGSYTLGESDFIKFITSGTFVDKSLFIMEFMIYGQRANLITRPRRFGKTTNLSMLHTFLSSRPQDRDERFLLFTELKVSRFDWFMKLNFGKWPDLINNSWQSMHGSLMRRISDLYTEHRYILDDKVLAKSDEKFFKKILAGTTNESNLCSALSCLA</sequence>
<feature type="domain" description="AAA-ATPase-like" evidence="1">
    <location>
        <begin position="93"/>
        <end position="210"/>
    </location>
</feature>
<dbReference type="InterPro" id="IPR018631">
    <property type="entry name" value="AAA-ATPase-like_dom"/>
</dbReference>
<comment type="caution">
    <text evidence="2">The sequence shown here is derived from an EMBL/GenBank/DDBJ whole genome shotgun (WGS) entry which is preliminary data.</text>
</comment>
<dbReference type="OrthoDB" id="2438095at2759"/>
<dbReference type="EMBL" id="CAMKVN010016232">
    <property type="protein sequence ID" value="CAI2197403.1"/>
    <property type="molecule type" value="Genomic_DNA"/>
</dbReference>
<organism evidence="2 3">
    <name type="scientific">Funneliformis geosporum</name>
    <dbReference type="NCBI Taxonomy" id="1117311"/>
    <lineage>
        <taxon>Eukaryota</taxon>
        <taxon>Fungi</taxon>
        <taxon>Fungi incertae sedis</taxon>
        <taxon>Mucoromycota</taxon>
        <taxon>Glomeromycotina</taxon>
        <taxon>Glomeromycetes</taxon>
        <taxon>Glomerales</taxon>
        <taxon>Glomeraceae</taxon>
        <taxon>Funneliformis</taxon>
    </lineage>
</organism>
<dbReference type="AlphaFoldDB" id="A0A9W4T925"/>
<evidence type="ECO:0000259" key="1">
    <source>
        <dbReference type="Pfam" id="PF09820"/>
    </source>
</evidence>
<dbReference type="Pfam" id="PF09820">
    <property type="entry name" value="AAA-ATPase_like"/>
    <property type="match status" value="1"/>
</dbReference>
<reference evidence="2" key="1">
    <citation type="submission" date="2022-08" db="EMBL/GenBank/DDBJ databases">
        <authorList>
            <person name="Kallberg Y."/>
            <person name="Tangrot J."/>
            <person name="Rosling A."/>
        </authorList>
    </citation>
    <scope>NUCLEOTIDE SEQUENCE</scope>
    <source>
        <strain evidence="2">Wild A</strain>
    </source>
</reference>
<dbReference type="Proteomes" id="UP001153678">
    <property type="component" value="Unassembled WGS sequence"/>
</dbReference>
<keyword evidence="3" id="KW-1185">Reference proteome</keyword>
<evidence type="ECO:0000313" key="2">
    <source>
        <dbReference type="EMBL" id="CAI2197403.1"/>
    </source>
</evidence>
<dbReference type="PANTHER" id="PTHR34825:SF1">
    <property type="entry name" value="AAA-ATPASE-LIKE DOMAIN-CONTAINING PROTEIN"/>
    <property type="match status" value="1"/>
</dbReference>
<dbReference type="PANTHER" id="PTHR34825">
    <property type="entry name" value="CONSERVED PROTEIN, WITH A WEAK D-GALACTARATE DEHYDRATASE/ALTRONATE HYDROLASE DOMAIN"/>
    <property type="match status" value="1"/>
</dbReference>
<evidence type="ECO:0000313" key="3">
    <source>
        <dbReference type="Proteomes" id="UP001153678"/>
    </source>
</evidence>
<name>A0A9W4T925_9GLOM</name>
<gene>
    <name evidence="2" type="ORF">FWILDA_LOCUS18060</name>
</gene>
<feature type="non-terminal residue" evidence="2">
    <location>
        <position position="1"/>
    </location>
</feature>